<evidence type="ECO:0000256" key="3">
    <source>
        <dbReference type="ARBA" id="ARBA00023002"/>
    </source>
</evidence>
<evidence type="ECO:0000313" key="9">
    <source>
        <dbReference type="Proteomes" id="UP000659654"/>
    </source>
</evidence>
<dbReference type="EMBL" id="CAJFCV020000004">
    <property type="protein sequence ID" value="CAG9117253.1"/>
    <property type="molecule type" value="Genomic_DNA"/>
</dbReference>
<evidence type="ECO:0000313" key="7">
    <source>
        <dbReference type="EMBL" id="CAD5227222.1"/>
    </source>
</evidence>
<dbReference type="Proteomes" id="UP000095284">
    <property type="component" value="Unplaced"/>
</dbReference>
<dbReference type="InterPro" id="IPR001117">
    <property type="entry name" value="Cu-oxidase_2nd"/>
</dbReference>
<sequence length="694" mass="79482">MELPPPGQELFKYDFNVAAKLSMSVERDYKKLFVVDYNPDTLEWEERDNNQLAACLAKFNLSRGLNPRNQSFFDHRDDFDSLEQFNGQHVRLHAVNGKSPGPLLMTNYGAVMLIKVTNGALLDGLTMRFYALDTEWYNDGVPYLQQCPIPPKSSFTYRYIVNRHGTHVYRSTHPHFRPDGFVGLMVSKKSQETLATPDGRRVNIATEYQVALQDFPFVEATQQRQSGLTHGLSKWGYGLNRDDKQCASPGVYHNQVDKESVTPFAILINDKGWYNQTDILTRPSRIPLTTFRVTQDGYNLFRVAHIGFERALRISVEDHEIVLVISDGAHVRPLAAQSLVVLPGKIFNFYVHSKTNPEKKVYRMIVETLHDYLHEGRQQPVYGLANIEYMDVEDKGQNLDQVDFSHNRCDEEDCIVLNCPFNPLYPNENYRCITTDKFQFPDKHNDWDMLQTRSYSSSEYEEHFISMNALTGVDGYSYIPPKSIPYFHEDIESCSDFLCNKKNVALGKSKCKCFHYKKLGYRKTIQLTIYNMGPSRPGHVGLAMPVHIPSTHVYVVRVGFPTYHANQTVKQFNQDLVCDQPQFGCFDAVWRNVTWLNGNVPIENEEPSYVTNLLVPYGGYTVIRFRSKKAGWYLVESMRLSERENGVAFAIKIGEKKDMPAPPEDFPKDCGEFEPPPIPSFVREGLAEGPVPSM</sequence>
<dbReference type="eggNOG" id="KOG1263">
    <property type="taxonomic scope" value="Eukaryota"/>
</dbReference>
<dbReference type="GO" id="GO:0005886">
    <property type="term" value="C:plasma membrane"/>
    <property type="evidence" value="ECO:0007669"/>
    <property type="project" value="TreeGrafter"/>
</dbReference>
<evidence type="ECO:0000259" key="5">
    <source>
        <dbReference type="Pfam" id="PF00394"/>
    </source>
</evidence>
<name>A0A1I7S4N3_BURXY</name>
<keyword evidence="2" id="KW-0479">Metal-binding</keyword>
<dbReference type="InterPro" id="IPR045087">
    <property type="entry name" value="Cu-oxidase_fam"/>
</dbReference>
<dbReference type="InterPro" id="IPR008972">
    <property type="entry name" value="Cupredoxin"/>
</dbReference>
<gene>
    <name evidence="7" type="ORF">BXYJ_LOCUS9767</name>
</gene>
<feature type="domain" description="Plastocyanin-like" evidence="6">
    <location>
        <begin position="87"/>
        <end position="188"/>
    </location>
</feature>
<dbReference type="WBParaSite" id="BXY_0796600.1">
    <property type="protein sequence ID" value="BXY_0796600.1"/>
    <property type="gene ID" value="BXY_0796600"/>
</dbReference>
<evidence type="ECO:0000259" key="6">
    <source>
        <dbReference type="Pfam" id="PF07732"/>
    </source>
</evidence>
<evidence type="ECO:0000313" key="10">
    <source>
        <dbReference type="WBParaSite" id="BXY_0796600.1"/>
    </source>
</evidence>
<dbReference type="OrthoDB" id="2121828at2759"/>
<comment type="similarity">
    <text evidence="1">Belongs to the multicopper oxidase family.</text>
</comment>
<protein>
    <submittedName>
        <fullName evidence="7">(pine wood nematode) hypothetical protein</fullName>
    </submittedName>
</protein>
<evidence type="ECO:0000256" key="4">
    <source>
        <dbReference type="ARBA" id="ARBA00023008"/>
    </source>
</evidence>
<dbReference type="Proteomes" id="UP000582659">
    <property type="component" value="Unassembled WGS sequence"/>
</dbReference>
<dbReference type="AlphaFoldDB" id="A0A1I7S4N3"/>
<dbReference type="SMR" id="A0A1I7S4N3"/>
<keyword evidence="9" id="KW-1185">Reference proteome</keyword>
<reference evidence="10" key="1">
    <citation type="submission" date="2016-11" db="UniProtKB">
        <authorList>
            <consortium name="WormBaseParasite"/>
        </authorList>
    </citation>
    <scope>IDENTIFICATION</scope>
</reference>
<feature type="domain" description="Plastocyanin-like" evidence="5">
    <location>
        <begin position="261"/>
        <end position="369"/>
    </location>
</feature>
<dbReference type="Pfam" id="PF00394">
    <property type="entry name" value="Cu-oxidase"/>
    <property type="match status" value="1"/>
</dbReference>
<keyword evidence="4" id="KW-0186">Copper</keyword>
<evidence type="ECO:0000313" key="8">
    <source>
        <dbReference type="Proteomes" id="UP000095284"/>
    </source>
</evidence>
<proteinExistence type="inferred from homology"/>
<keyword evidence="3" id="KW-0560">Oxidoreductase</keyword>
<dbReference type="EMBL" id="CAJFDI010000004">
    <property type="protein sequence ID" value="CAD5227222.1"/>
    <property type="molecule type" value="Genomic_DNA"/>
</dbReference>
<dbReference type="GO" id="GO:0005507">
    <property type="term" value="F:copper ion binding"/>
    <property type="evidence" value="ECO:0007669"/>
    <property type="project" value="InterPro"/>
</dbReference>
<dbReference type="PANTHER" id="PTHR11709">
    <property type="entry name" value="MULTI-COPPER OXIDASE"/>
    <property type="match status" value="1"/>
</dbReference>
<dbReference type="SUPFAM" id="SSF49503">
    <property type="entry name" value="Cupredoxins"/>
    <property type="match status" value="3"/>
</dbReference>
<dbReference type="Proteomes" id="UP000659654">
    <property type="component" value="Unassembled WGS sequence"/>
</dbReference>
<accession>A0A1I7S4N3</accession>
<evidence type="ECO:0000256" key="2">
    <source>
        <dbReference type="ARBA" id="ARBA00022723"/>
    </source>
</evidence>
<organism evidence="8 10">
    <name type="scientific">Bursaphelenchus xylophilus</name>
    <name type="common">Pinewood nematode worm</name>
    <name type="synonym">Aphelenchoides xylophilus</name>
    <dbReference type="NCBI Taxonomy" id="6326"/>
    <lineage>
        <taxon>Eukaryota</taxon>
        <taxon>Metazoa</taxon>
        <taxon>Ecdysozoa</taxon>
        <taxon>Nematoda</taxon>
        <taxon>Chromadorea</taxon>
        <taxon>Rhabditida</taxon>
        <taxon>Tylenchina</taxon>
        <taxon>Tylenchomorpha</taxon>
        <taxon>Aphelenchoidea</taxon>
        <taxon>Aphelenchoididae</taxon>
        <taxon>Bursaphelenchus</taxon>
    </lineage>
</organism>
<reference evidence="7" key="2">
    <citation type="submission" date="2020-09" db="EMBL/GenBank/DDBJ databases">
        <authorList>
            <person name="Kikuchi T."/>
        </authorList>
    </citation>
    <scope>NUCLEOTIDE SEQUENCE</scope>
    <source>
        <strain evidence="7">Ka4C1</strain>
    </source>
</reference>
<evidence type="ECO:0000256" key="1">
    <source>
        <dbReference type="ARBA" id="ARBA00010609"/>
    </source>
</evidence>
<dbReference type="InterPro" id="IPR011707">
    <property type="entry name" value="Cu-oxidase-like_N"/>
</dbReference>
<dbReference type="GO" id="GO:0006826">
    <property type="term" value="P:iron ion transport"/>
    <property type="evidence" value="ECO:0007669"/>
    <property type="project" value="TreeGrafter"/>
</dbReference>
<dbReference type="GO" id="GO:0016491">
    <property type="term" value="F:oxidoreductase activity"/>
    <property type="evidence" value="ECO:0007669"/>
    <property type="project" value="UniProtKB-KW"/>
</dbReference>
<dbReference type="PANTHER" id="PTHR11709:SF394">
    <property type="entry name" value="FI03373P-RELATED"/>
    <property type="match status" value="1"/>
</dbReference>
<dbReference type="Gene3D" id="2.60.40.420">
    <property type="entry name" value="Cupredoxins - blue copper proteins"/>
    <property type="match status" value="3"/>
</dbReference>
<dbReference type="Pfam" id="PF07732">
    <property type="entry name" value="Cu-oxidase_3"/>
    <property type="match status" value="1"/>
</dbReference>